<evidence type="ECO:0000313" key="2">
    <source>
        <dbReference type="Proteomes" id="UP000000311"/>
    </source>
</evidence>
<dbReference type="EMBL" id="GL443120">
    <property type="protein sequence ID" value="EFN62560.1"/>
    <property type="molecule type" value="Genomic_DNA"/>
</dbReference>
<protein>
    <submittedName>
        <fullName evidence="1">Uncharacterized protein</fullName>
    </submittedName>
</protein>
<feature type="non-terminal residue" evidence="1">
    <location>
        <position position="60"/>
    </location>
</feature>
<evidence type="ECO:0000313" key="1">
    <source>
        <dbReference type="EMBL" id="EFN62560.1"/>
    </source>
</evidence>
<dbReference type="AlphaFoldDB" id="E2AVI0"/>
<proteinExistence type="predicted"/>
<dbReference type="Proteomes" id="UP000000311">
    <property type="component" value="Unassembled WGS sequence"/>
</dbReference>
<name>E2AVI0_CAMFO</name>
<keyword evidence="2" id="KW-1185">Reference proteome</keyword>
<gene>
    <name evidence="1" type="ORF">EAG_05780</name>
</gene>
<accession>E2AVI0</accession>
<sequence>YAIVEFEDGLQIVPYNWISNDFKKAVWPNFTSNKRYDKAVKFMEEPETWLPHTIKKVYGT</sequence>
<organism evidence="2">
    <name type="scientific">Camponotus floridanus</name>
    <name type="common">Florida carpenter ant</name>
    <dbReference type="NCBI Taxonomy" id="104421"/>
    <lineage>
        <taxon>Eukaryota</taxon>
        <taxon>Metazoa</taxon>
        <taxon>Ecdysozoa</taxon>
        <taxon>Arthropoda</taxon>
        <taxon>Hexapoda</taxon>
        <taxon>Insecta</taxon>
        <taxon>Pterygota</taxon>
        <taxon>Neoptera</taxon>
        <taxon>Endopterygota</taxon>
        <taxon>Hymenoptera</taxon>
        <taxon>Apocrita</taxon>
        <taxon>Aculeata</taxon>
        <taxon>Formicoidea</taxon>
        <taxon>Formicidae</taxon>
        <taxon>Formicinae</taxon>
        <taxon>Camponotus</taxon>
    </lineage>
</organism>
<feature type="non-terminal residue" evidence="1">
    <location>
        <position position="1"/>
    </location>
</feature>
<dbReference type="OrthoDB" id="7547054at2759"/>
<reference evidence="1 2" key="1">
    <citation type="journal article" date="2010" name="Science">
        <title>Genomic comparison of the ants Camponotus floridanus and Harpegnathos saltator.</title>
        <authorList>
            <person name="Bonasio R."/>
            <person name="Zhang G."/>
            <person name="Ye C."/>
            <person name="Mutti N.S."/>
            <person name="Fang X."/>
            <person name="Qin N."/>
            <person name="Donahue G."/>
            <person name="Yang P."/>
            <person name="Li Q."/>
            <person name="Li C."/>
            <person name="Zhang P."/>
            <person name="Huang Z."/>
            <person name="Berger S.L."/>
            <person name="Reinberg D."/>
            <person name="Wang J."/>
            <person name="Liebig J."/>
        </authorList>
    </citation>
    <scope>NUCLEOTIDE SEQUENCE [LARGE SCALE GENOMIC DNA]</scope>
    <source>
        <strain evidence="2">C129</strain>
    </source>
</reference>
<dbReference type="InParanoid" id="E2AVI0"/>